<dbReference type="Gene3D" id="1.10.1790.10">
    <property type="entry name" value="PRD domain"/>
    <property type="match status" value="2"/>
</dbReference>
<dbReference type="Pfam" id="PF02302">
    <property type="entry name" value="PTS_IIB"/>
    <property type="match status" value="1"/>
</dbReference>
<protein>
    <submittedName>
        <fullName evidence="8">PRD domain-containing protein</fullName>
    </submittedName>
</protein>
<evidence type="ECO:0000313" key="8">
    <source>
        <dbReference type="EMBL" id="HIW70493.1"/>
    </source>
</evidence>
<feature type="domain" description="PRD" evidence="7">
    <location>
        <begin position="180"/>
        <end position="291"/>
    </location>
</feature>
<dbReference type="AlphaFoldDB" id="A0A9D1QPQ9"/>
<evidence type="ECO:0000256" key="1">
    <source>
        <dbReference type="ARBA" id="ARBA00022679"/>
    </source>
</evidence>
<reference evidence="8" key="1">
    <citation type="journal article" date="2021" name="PeerJ">
        <title>Extensive microbial diversity within the chicken gut microbiome revealed by metagenomics and culture.</title>
        <authorList>
            <person name="Gilroy R."/>
            <person name="Ravi A."/>
            <person name="Getino M."/>
            <person name="Pursley I."/>
            <person name="Horton D.L."/>
            <person name="Alikhan N.F."/>
            <person name="Baker D."/>
            <person name="Gharbi K."/>
            <person name="Hall N."/>
            <person name="Watson M."/>
            <person name="Adriaenssens E.M."/>
            <person name="Foster-Nyarko E."/>
            <person name="Jarju S."/>
            <person name="Secka A."/>
            <person name="Antonio M."/>
            <person name="Oren A."/>
            <person name="Chaudhuri R.R."/>
            <person name="La Ragione R."/>
            <person name="Hildebrand F."/>
            <person name="Pallen M.J."/>
        </authorList>
    </citation>
    <scope>NUCLEOTIDE SEQUENCE</scope>
    <source>
        <strain evidence="8">ChiHejej3B27-2180</strain>
    </source>
</reference>
<dbReference type="Gene3D" id="1.10.10.10">
    <property type="entry name" value="Winged helix-like DNA-binding domain superfamily/Winged helix DNA-binding domain"/>
    <property type="match status" value="1"/>
</dbReference>
<dbReference type="Pfam" id="PF00874">
    <property type="entry name" value="PRD"/>
    <property type="match status" value="2"/>
</dbReference>
<dbReference type="PROSITE" id="PS51099">
    <property type="entry name" value="PTS_EIIB_TYPE_2"/>
    <property type="match status" value="1"/>
</dbReference>
<dbReference type="SUPFAM" id="SSF52794">
    <property type="entry name" value="PTS system IIB component-like"/>
    <property type="match status" value="1"/>
</dbReference>
<dbReference type="InterPro" id="IPR036634">
    <property type="entry name" value="PRD_sf"/>
</dbReference>
<evidence type="ECO:0000256" key="5">
    <source>
        <dbReference type="ARBA" id="ARBA00023163"/>
    </source>
</evidence>
<dbReference type="InterPro" id="IPR036388">
    <property type="entry name" value="WH-like_DNA-bd_sf"/>
</dbReference>
<name>A0A9D1QPQ9_9LACO</name>
<dbReference type="InterPro" id="IPR050661">
    <property type="entry name" value="BglG_antiterminators"/>
</dbReference>
<evidence type="ECO:0000259" key="7">
    <source>
        <dbReference type="PROSITE" id="PS51372"/>
    </source>
</evidence>
<dbReference type="GO" id="GO:0009401">
    <property type="term" value="P:phosphoenolpyruvate-dependent sugar phosphotransferase system"/>
    <property type="evidence" value="ECO:0007669"/>
    <property type="project" value="InterPro"/>
</dbReference>
<organism evidence="8 9">
    <name type="scientific">Candidatus Limosilactobacillus merdipullorum</name>
    <dbReference type="NCBI Taxonomy" id="2838653"/>
    <lineage>
        <taxon>Bacteria</taxon>
        <taxon>Bacillati</taxon>
        <taxon>Bacillota</taxon>
        <taxon>Bacilli</taxon>
        <taxon>Lactobacillales</taxon>
        <taxon>Lactobacillaceae</taxon>
        <taxon>Limosilactobacillus</taxon>
    </lineage>
</organism>
<keyword evidence="1" id="KW-0808">Transferase</keyword>
<feature type="domain" description="PRD" evidence="7">
    <location>
        <begin position="295"/>
        <end position="403"/>
    </location>
</feature>
<dbReference type="InterPro" id="IPR013011">
    <property type="entry name" value="PTS_EIIB_2"/>
</dbReference>
<dbReference type="Pfam" id="PF08279">
    <property type="entry name" value="HTH_11"/>
    <property type="match status" value="1"/>
</dbReference>
<dbReference type="InterPro" id="IPR003501">
    <property type="entry name" value="PTS_EIIB_2/3"/>
</dbReference>
<evidence type="ECO:0000256" key="4">
    <source>
        <dbReference type="ARBA" id="ARBA00023159"/>
    </source>
</evidence>
<evidence type="ECO:0000313" key="9">
    <source>
        <dbReference type="Proteomes" id="UP000886878"/>
    </source>
</evidence>
<dbReference type="InterPro" id="IPR011608">
    <property type="entry name" value="PRD"/>
</dbReference>
<dbReference type="Pfam" id="PF05043">
    <property type="entry name" value="Mga"/>
    <property type="match status" value="1"/>
</dbReference>
<keyword evidence="5" id="KW-0804">Transcription</keyword>
<sequence length="498" mass="57144">MKEQFKQSLIAYLLNHHGYVAGSKLSTILHVSTKTIVRNVKKINAESPGEPIIESKRGRGYRLNYQNYLKVKHDAGTPHNASNLSTVERRNEVIKKLLITSPEKQQVRAVFGKFFVSDSVISSDIKIIRTMLAKYHLTVHRKNEYVWIDGKELDIRNAINSLLVSDDVISISHFLQENQYVRKRDASFVIRQLGFIEEQMDSDIPYPYNVNLFSHLYVLIERYQNVGSLVESDFALTDTEKEAMQSHPQMFKISQQVVSNLSRYLNTELPPIEVYYLYQYLTSSRVNNTAISVNDVSDNVRAVTDFLIDKVTQDPQYRYLNSNELFTNLANHIKPLLNRLENNIKVKNNLLGQISLEYPHLFKVVQEATAELSKRYDLNKIDDEEVGFITVYFAQAAENKRPPINVIAVCTTGFGTAQLLKAKLEKRFSELNIIDVVSSRELADKIDQYPSLDLIVSTIELPKTIKVPTLIVSAILTLEDQERLDQKVDKIRKKMLNS</sequence>
<dbReference type="EMBL" id="DXGK01000077">
    <property type="protein sequence ID" value="HIW70493.1"/>
    <property type="molecule type" value="Genomic_DNA"/>
</dbReference>
<feature type="domain" description="PTS EIIB type-2" evidence="6">
    <location>
        <begin position="404"/>
        <end position="496"/>
    </location>
</feature>
<evidence type="ECO:0000256" key="3">
    <source>
        <dbReference type="ARBA" id="ARBA00023015"/>
    </source>
</evidence>
<dbReference type="Proteomes" id="UP000886878">
    <property type="component" value="Unassembled WGS sequence"/>
</dbReference>
<keyword evidence="2" id="KW-0677">Repeat</keyword>
<proteinExistence type="predicted"/>
<dbReference type="SUPFAM" id="SSF63520">
    <property type="entry name" value="PTS-regulatory domain, PRD"/>
    <property type="match status" value="2"/>
</dbReference>
<gene>
    <name evidence="8" type="ORF">H9876_03835</name>
</gene>
<dbReference type="CDD" id="cd05568">
    <property type="entry name" value="PTS_IIB_bgl_like"/>
    <property type="match status" value="1"/>
</dbReference>
<dbReference type="GO" id="GO:0008982">
    <property type="term" value="F:protein-N(PI)-phosphohistidine-sugar phosphotransferase activity"/>
    <property type="evidence" value="ECO:0007669"/>
    <property type="project" value="InterPro"/>
</dbReference>
<dbReference type="InterPro" id="IPR007737">
    <property type="entry name" value="Mga_HTH"/>
</dbReference>
<dbReference type="InterPro" id="IPR036095">
    <property type="entry name" value="PTS_EIIB-like_sf"/>
</dbReference>
<accession>A0A9D1QPQ9</accession>
<evidence type="ECO:0000256" key="2">
    <source>
        <dbReference type="ARBA" id="ARBA00022737"/>
    </source>
</evidence>
<evidence type="ECO:0000259" key="6">
    <source>
        <dbReference type="PROSITE" id="PS51099"/>
    </source>
</evidence>
<comment type="caution">
    <text evidence="8">The sequence shown here is derived from an EMBL/GenBank/DDBJ whole genome shotgun (WGS) entry which is preliminary data.</text>
</comment>
<dbReference type="PANTHER" id="PTHR30185:SF18">
    <property type="entry name" value="TRANSCRIPTIONAL REGULATOR MTLR"/>
    <property type="match status" value="1"/>
</dbReference>
<dbReference type="InterPro" id="IPR013196">
    <property type="entry name" value="HTH_11"/>
</dbReference>
<keyword evidence="4" id="KW-0010">Activator</keyword>
<reference evidence="8" key="2">
    <citation type="submission" date="2021-04" db="EMBL/GenBank/DDBJ databases">
        <authorList>
            <person name="Gilroy R."/>
        </authorList>
    </citation>
    <scope>NUCLEOTIDE SEQUENCE</scope>
    <source>
        <strain evidence="8">ChiHejej3B27-2180</strain>
    </source>
</reference>
<dbReference type="Gene3D" id="3.40.50.2300">
    <property type="match status" value="1"/>
</dbReference>
<dbReference type="GO" id="GO:0006355">
    <property type="term" value="P:regulation of DNA-templated transcription"/>
    <property type="evidence" value="ECO:0007669"/>
    <property type="project" value="InterPro"/>
</dbReference>
<keyword evidence="3" id="KW-0805">Transcription regulation</keyword>
<dbReference type="PROSITE" id="PS51372">
    <property type="entry name" value="PRD_2"/>
    <property type="match status" value="2"/>
</dbReference>
<dbReference type="PANTHER" id="PTHR30185">
    <property type="entry name" value="CRYPTIC BETA-GLUCOSIDE BGL OPERON ANTITERMINATOR"/>
    <property type="match status" value="1"/>
</dbReference>